<dbReference type="Proteomes" id="UP000663848">
    <property type="component" value="Unassembled WGS sequence"/>
</dbReference>
<comment type="caution">
    <text evidence="1">The sequence shown here is derived from an EMBL/GenBank/DDBJ whole genome shotgun (WGS) entry which is preliminary data.</text>
</comment>
<evidence type="ECO:0000313" key="2">
    <source>
        <dbReference type="Proteomes" id="UP000663848"/>
    </source>
</evidence>
<reference evidence="1" key="1">
    <citation type="submission" date="2021-02" db="EMBL/GenBank/DDBJ databases">
        <authorList>
            <person name="Nowell W R."/>
        </authorList>
    </citation>
    <scope>NUCLEOTIDE SEQUENCE</scope>
</reference>
<dbReference type="EMBL" id="CAJOBR010003638">
    <property type="protein sequence ID" value="CAF4746106.1"/>
    <property type="molecule type" value="Genomic_DNA"/>
</dbReference>
<evidence type="ECO:0000313" key="1">
    <source>
        <dbReference type="EMBL" id="CAF4746106.1"/>
    </source>
</evidence>
<proteinExistence type="predicted"/>
<dbReference type="AlphaFoldDB" id="A0A821L6L5"/>
<protein>
    <submittedName>
        <fullName evidence="1">Uncharacterized protein</fullName>
    </submittedName>
</protein>
<organism evidence="1 2">
    <name type="scientific">Rotaria socialis</name>
    <dbReference type="NCBI Taxonomy" id="392032"/>
    <lineage>
        <taxon>Eukaryota</taxon>
        <taxon>Metazoa</taxon>
        <taxon>Spiralia</taxon>
        <taxon>Gnathifera</taxon>
        <taxon>Rotifera</taxon>
        <taxon>Eurotatoria</taxon>
        <taxon>Bdelloidea</taxon>
        <taxon>Philodinida</taxon>
        <taxon>Philodinidae</taxon>
        <taxon>Rotaria</taxon>
    </lineage>
</organism>
<name>A0A821L6L5_9BILA</name>
<accession>A0A821L6L5</accession>
<feature type="non-terminal residue" evidence="1">
    <location>
        <position position="1"/>
    </location>
</feature>
<sequence length="93" mass="10602">YQEIDSIVVIELDVHSLLASSICTFAALDEYFKTRMIYSQIIGDGDDNEDECSIFQNVYAVIRFLLFCSINMRSKNLSQELIDYGLFINSGQS</sequence>
<gene>
    <name evidence="1" type="ORF">QYT958_LOCUS20670</name>
</gene>